<accession>A0A5C6MI74</accession>
<comment type="caution">
    <text evidence="1">The sequence shown here is derived from an EMBL/GenBank/DDBJ whole genome shotgun (WGS) entry which is preliminary data.</text>
</comment>
<evidence type="ECO:0000313" key="2">
    <source>
        <dbReference type="Proteomes" id="UP000324091"/>
    </source>
</evidence>
<dbReference type="EMBL" id="RHFK02000095">
    <property type="protein sequence ID" value="TWW54782.1"/>
    <property type="molecule type" value="Genomic_DNA"/>
</dbReference>
<dbReference type="Proteomes" id="UP000324091">
    <property type="component" value="Unassembled WGS sequence"/>
</dbReference>
<sequence length="160" mass="17314">MGFLMGACQAGRCFQSTTGGAVPWTALAWGVRGLCALVWSLRSVRVGLVFVAVPPVATDRDLPRPRGPPKVASPSPQVQMCDAIGVWSTEELWRIVKKRRNQRGGGLKKWCFNTILSLTTSSKLSSLQPTTDPVESVSILSLACSPAHCSKKMVLAMTDW</sequence>
<evidence type="ECO:0000313" key="1">
    <source>
        <dbReference type="EMBL" id="TWW54782.1"/>
    </source>
</evidence>
<dbReference type="AlphaFoldDB" id="A0A5C6MI74"/>
<keyword evidence="2" id="KW-1185">Reference proteome</keyword>
<organism evidence="1 2">
    <name type="scientific">Takifugu flavidus</name>
    <name type="common">sansaifugu</name>
    <dbReference type="NCBI Taxonomy" id="433684"/>
    <lineage>
        <taxon>Eukaryota</taxon>
        <taxon>Metazoa</taxon>
        <taxon>Chordata</taxon>
        <taxon>Craniata</taxon>
        <taxon>Vertebrata</taxon>
        <taxon>Euteleostomi</taxon>
        <taxon>Actinopterygii</taxon>
        <taxon>Neopterygii</taxon>
        <taxon>Teleostei</taxon>
        <taxon>Neoteleostei</taxon>
        <taxon>Acanthomorphata</taxon>
        <taxon>Eupercaria</taxon>
        <taxon>Tetraodontiformes</taxon>
        <taxon>Tetradontoidea</taxon>
        <taxon>Tetraodontidae</taxon>
        <taxon>Takifugu</taxon>
    </lineage>
</organism>
<protein>
    <submittedName>
        <fullName evidence="1">Uncharacterized protein</fullName>
    </submittedName>
</protein>
<name>A0A5C6MI74_9TELE</name>
<proteinExistence type="predicted"/>
<reference evidence="1 2" key="1">
    <citation type="submission" date="2019-04" db="EMBL/GenBank/DDBJ databases">
        <title>Chromosome genome assembly for Takifugu flavidus.</title>
        <authorList>
            <person name="Xiao S."/>
        </authorList>
    </citation>
    <scope>NUCLEOTIDE SEQUENCE [LARGE SCALE GENOMIC DNA]</scope>
    <source>
        <strain evidence="1">HTHZ2018</strain>
        <tissue evidence="1">Muscle</tissue>
    </source>
</reference>
<gene>
    <name evidence="1" type="ORF">D4764_0220070</name>
</gene>